<keyword evidence="3" id="KW-1185">Reference proteome</keyword>
<dbReference type="EMBL" id="FRCF01000019">
    <property type="protein sequence ID" value="SHM65622.1"/>
    <property type="molecule type" value="Genomic_DNA"/>
</dbReference>
<dbReference type="GO" id="GO:0004519">
    <property type="term" value="F:endonuclease activity"/>
    <property type="evidence" value="ECO:0007669"/>
    <property type="project" value="UniProtKB-KW"/>
</dbReference>
<dbReference type="Pfam" id="PF13391">
    <property type="entry name" value="HNH_2"/>
    <property type="match status" value="1"/>
</dbReference>
<keyword evidence="2" id="KW-0255">Endonuclease</keyword>
<name>A0A1M7KK20_9BACL</name>
<feature type="domain" description="HNH nuclease" evidence="1">
    <location>
        <begin position="196"/>
        <end position="248"/>
    </location>
</feature>
<keyword evidence="2" id="KW-0540">Nuclease</keyword>
<dbReference type="STRING" id="1123231.SAMN02745189_02563"/>
<reference evidence="2 3" key="1">
    <citation type="submission" date="2016-11" db="EMBL/GenBank/DDBJ databases">
        <authorList>
            <person name="Jaros S."/>
            <person name="Januszkiewicz K."/>
            <person name="Wedrychowicz H."/>
        </authorList>
    </citation>
    <scope>NUCLEOTIDE SEQUENCE [LARGE SCALE GENOMIC DNA]</scope>
    <source>
        <strain evidence="2 3">DSM 16010</strain>
    </source>
</reference>
<sequence length="295" mass="34133">MNKSLKIHFQILNKFSELRGKEFTKFVGVFTNATPDKYVSATHHLLSRQRGVYVPASYDLAYSIKIDSTSENYYNKVSYSENGFIIKYFLPNDIADGQKERDRNALYKNYIDEIPIGIVLKEAAGYRILGLGEITSFFNEYIIVEPFLSNIGSGDILKEEKEVEKYRITEAKYLTKVRLMQSIFRKEVLNHFGKKCLICDIDQEELLVASHIKPWRKSSDKERLDKYNGLPLCNNHDALFDRGLISFNENNELLTSSRLTEDQVVAVNITPGKKFSFDSVTESYLKYHLKNLFIK</sequence>
<dbReference type="InterPro" id="IPR003615">
    <property type="entry name" value="HNH_nuc"/>
</dbReference>
<organism evidence="2 3">
    <name type="scientific">Lacicoccus alkaliphilus DSM 16010</name>
    <dbReference type="NCBI Taxonomy" id="1123231"/>
    <lineage>
        <taxon>Bacteria</taxon>
        <taxon>Bacillati</taxon>
        <taxon>Bacillota</taxon>
        <taxon>Bacilli</taxon>
        <taxon>Bacillales</taxon>
        <taxon>Salinicoccaceae</taxon>
        <taxon>Lacicoccus</taxon>
    </lineage>
</organism>
<protein>
    <submittedName>
        <fullName evidence="2">HNH endonuclease</fullName>
    </submittedName>
</protein>
<gene>
    <name evidence="2" type="ORF">SAMN02745189_02563</name>
</gene>
<evidence type="ECO:0000313" key="2">
    <source>
        <dbReference type="EMBL" id="SHM65622.1"/>
    </source>
</evidence>
<keyword evidence="2" id="KW-0378">Hydrolase</keyword>
<dbReference type="AlphaFoldDB" id="A0A1M7KK20"/>
<dbReference type="Proteomes" id="UP000184206">
    <property type="component" value="Unassembled WGS sequence"/>
</dbReference>
<evidence type="ECO:0000313" key="3">
    <source>
        <dbReference type="Proteomes" id="UP000184206"/>
    </source>
</evidence>
<proteinExistence type="predicted"/>
<dbReference type="OrthoDB" id="5678128at2"/>
<evidence type="ECO:0000259" key="1">
    <source>
        <dbReference type="Pfam" id="PF13391"/>
    </source>
</evidence>
<dbReference type="RefSeq" id="WP_072710956.1">
    <property type="nucleotide sequence ID" value="NZ_FRCF01000019.1"/>
</dbReference>
<accession>A0A1M7KK20</accession>